<organism evidence="5 6">
    <name type="scientific">Actinomadura fulvescens</name>
    <dbReference type="NCBI Taxonomy" id="46160"/>
    <lineage>
        <taxon>Bacteria</taxon>
        <taxon>Bacillati</taxon>
        <taxon>Actinomycetota</taxon>
        <taxon>Actinomycetes</taxon>
        <taxon>Streptosporangiales</taxon>
        <taxon>Thermomonosporaceae</taxon>
        <taxon>Actinomadura</taxon>
    </lineage>
</organism>
<protein>
    <submittedName>
        <fullName evidence="5">FCD domain-containing protein</fullName>
    </submittedName>
</protein>
<keyword evidence="6" id="KW-1185">Reference proteome</keyword>
<dbReference type="SUPFAM" id="SSF46785">
    <property type="entry name" value="Winged helix' DNA-binding domain"/>
    <property type="match status" value="1"/>
</dbReference>
<keyword evidence="1" id="KW-0805">Transcription regulation</keyword>
<proteinExistence type="predicted"/>
<reference evidence="5 6" key="1">
    <citation type="journal article" date="2019" name="Int. J. Syst. Evol. Microbiol.">
        <title>The Global Catalogue of Microorganisms (GCM) 10K type strain sequencing project: providing services to taxonomists for standard genome sequencing and annotation.</title>
        <authorList>
            <consortium name="The Broad Institute Genomics Platform"/>
            <consortium name="The Broad Institute Genome Sequencing Center for Infectious Disease"/>
            <person name="Wu L."/>
            <person name="Ma J."/>
        </authorList>
    </citation>
    <scope>NUCLEOTIDE SEQUENCE [LARGE SCALE GENOMIC DNA]</scope>
    <source>
        <strain evidence="5 6">JCM 6833</strain>
    </source>
</reference>
<dbReference type="InterPro" id="IPR000524">
    <property type="entry name" value="Tscrpt_reg_HTH_GntR"/>
</dbReference>
<evidence type="ECO:0000313" key="6">
    <source>
        <dbReference type="Proteomes" id="UP001501509"/>
    </source>
</evidence>
<dbReference type="Proteomes" id="UP001501509">
    <property type="component" value="Unassembled WGS sequence"/>
</dbReference>
<dbReference type="InterPro" id="IPR036388">
    <property type="entry name" value="WH-like_DNA-bd_sf"/>
</dbReference>
<dbReference type="Pfam" id="PF07729">
    <property type="entry name" value="FCD"/>
    <property type="match status" value="1"/>
</dbReference>
<dbReference type="RefSeq" id="WP_410556732.1">
    <property type="nucleotide sequence ID" value="NZ_JAXCGB010000015.1"/>
</dbReference>
<gene>
    <name evidence="5" type="ORF">GCM10010411_55270</name>
</gene>
<dbReference type="SUPFAM" id="SSF48008">
    <property type="entry name" value="GntR ligand-binding domain-like"/>
    <property type="match status" value="1"/>
</dbReference>
<dbReference type="SMART" id="SM00895">
    <property type="entry name" value="FCD"/>
    <property type="match status" value="1"/>
</dbReference>
<dbReference type="Pfam" id="PF00392">
    <property type="entry name" value="GntR"/>
    <property type="match status" value="1"/>
</dbReference>
<dbReference type="Gene3D" id="1.20.120.530">
    <property type="entry name" value="GntR ligand-binding domain-like"/>
    <property type="match status" value="1"/>
</dbReference>
<dbReference type="SMART" id="SM00345">
    <property type="entry name" value="HTH_GNTR"/>
    <property type="match status" value="1"/>
</dbReference>
<keyword evidence="2" id="KW-0238">DNA-binding</keyword>
<evidence type="ECO:0000256" key="1">
    <source>
        <dbReference type="ARBA" id="ARBA00023015"/>
    </source>
</evidence>
<evidence type="ECO:0000259" key="4">
    <source>
        <dbReference type="PROSITE" id="PS50949"/>
    </source>
</evidence>
<evidence type="ECO:0000313" key="5">
    <source>
        <dbReference type="EMBL" id="GAA2613314.1"/>
    </source>
</evidence>
<accession>A0ABN3Q265</accession>
<dbReference type="PROSITE" id="PS50949">
    <property type="entry name" value="HTH_GNTR"/>
    <property type="match status" value="1"/>
</dbReference>
<dbReference type="InterPro" id="IPR008920">
    <property type="entry name" value="TF_FadR/GntR_C"/>
</dbReference>
<dbReference type="InterPro" id="IPR036390">
    <property type="entry name" value="WH_DNA-bd_sf"/>
</dbReference>
<evidence type="ECO:0000256" key="2">
    <source>
        <dbReference type="ARBA" id="ARBA00023125"/>
    </source>
</evidence>
<comment type="caution">
    <text evidence="5">The sequence shown here is derived from an EMBL/GenBank/DDBJ whole genome shotgun (WGS) entry which is preliminary data.</text>
</comment>
<feature type="domain" description="HTH gntR-type" evidence="4">
    <location>
        <begin position="10"/>
        <end position="77"/>
    </location>
</feature>
<dbReference type="EMBL" id="BAAATD010000007">
    <property type="protein sequence ID" value="GAA2613314.1"/>
    <property type="molecule type" value="Genomic_DNA"/>
</dbReference>
<dbReference type="Gene3D" id="1.10.10.10">
    <property type="entry name" value="Winged helix-like DNA-binding domain superfamily/Winged helix DNA-binding domain"/>
    <property type="match status" value="1"/>
</dbReference>
<sequence>MPSEAHKKKRPLADQMYDVLLDQFMAGKRAPGEPLNIGALSRELEVSQTPLREALARLEHTGLVVREALKGYRVAPMFSEKEIDKLMDARIVLEPALAYETCRRTTPEFLDELRQAVDELADSADLADTESRSFRSYWAADDRFHALIAQQSDNQFLETAYRSLNGQMQRFRLFSKLGNTGAGHAAKEHRAVYEALVEGNPEIAAIRMREHLQSANRRRKQR</sequence>
<evidence type="ECO:0000256" key="3">
    <source>
        <dbReference type="ARBA" id="ARBA00023163"/>
    </source>
</evidence>
<name>A0ABN3Q265_9ACTN</name>
<dbReference type="PANTHER" id="PTHR43537:SF5">
    <property type="entry name" value="UXU OPERON TRANSCRIPTIONAL REGULATOR"/>
    <property type="match status" value="1"/>
</dbReference>
<dbReference type="PANTHER" id="PTHR43537">
    <property type="entry name" value="TRANSCRIPTIONAL REGULATOR, GNTR FAMILY"/>
    <property type="match status" value="1"/>
</dbReference>
<keyword evidence="3" id="KW-0804">Transcription</keyword>
<dbReference type="InterPro" id="IPR011711">
    <property type="entry name" value="GntR_C"/>
</dbReference>